<protein>
    <submittedName>
        <fullName evidence="2">Uncharacterized protein</fullName>
    </submittedName>
</protein>
<sequence>MTLNSSNEMRPSPFWSTPSIMRRHCATEADSPRPLRTRASSAAEMVPLPSASKTRNAWRRSSSTAAASPATVAFSAANSSRLMKPSPSASASAIIRATSSSEAAWPRLSNSAASSDREIRPSPFASNLRNTRAISSSAVAARGGDPLPLPSAAGCCCGGGDLERRRNRDGTGILIFPMAALALSPRYFGLVAWQRRGLRARGDYSACSVTVVAAVSFLRRAAYL</sequence>
<organism evidence="2 3">
    <name type="scientific">Sorghum bicolor</name>
    <name type="common">Sorghum</name>
    <name type="synonym">Sorghum vulgare</name>
    <dbReference type="NCBI Taxonomy" id="4558"/>
    <lineage>
        <taxon>Eukaryota</taxon>
        <taxon>Viridiplantae</taxon>
        <taxon>Streptophyta</taxon>
        <taxon>Embryophyta</taxon>
        <taxon>Tracheophyta</taxon>
        <taxon>Spermatophyta</taxon>
        <taxon>Magnoliopsida</taxon>
        <taxon>Liliopsida</taxon>
        <taxon>Poales</taxon>
        <taxon>Poaceae</taxon>
        <taxon>PACMAD clade</taxon>
        <taxon>Panicoideae</taxon>
        <taxon>Andropogonodae</taxon>
        <taxon>Andropogoneae</taxon>
        <taxon>Sorghinae</taxon>
        <taxon>Sorghum</taxon>
    </lineage>
</organism>
<dbReference type="Proteomes" id="UP000807115">
    <property type="component" value="Chromosome 3"/>
</dbReference>
<feature type="region of interest" description="Disordered" evidence="1">
    <location>
        <begin position="106"/>
        <end position="126"/>
    </location>
</feature>
<accession>A0A921RJK3</accession>
<reference evidence="2" key="1">
    <citation type="journal article" date="2019" name="BMC Genomics">
        <title>A new reference genome for Sorghum bicolor reveals high levels of sequence similarity between sweet and grain genotypes: implications for the genetics of sugar metabolism.</title>
        <authorList>
            <person name="Cooper E.A."/>
            <person name="Brenton Z.W."/>
            <person name="Flinn B.S."/>
            <person name="Jenkins J."/>
            <person name="Shu S."/>
            <person name="Flowers D."/>
            <person name="Luo F."/>
            <person name="Wang Y."/>
            <person name="Xia P."/>
            <person name="Barry K."/>
            <person name="Daum C."/>
            <person name="Lipzen A."/>
            <person name="Yoshinaga Y."/>
            <person name="Schmutz J."/>
            <person name="Saski C."/>
            <person name="Vermerris W."/>
            <person name="Kresovich S."/>
        </authorList>
    </citation>
    <scope>NUCLEOTIDE SEQUENCE</scope>
</reference>
<name>A0A921RJK3_SORBI</name>
<evidence type="ECO:0000256" key="1">
    <source>
        <dbReference type="SAM" id="MobiDB-lite"/>
    </source>
</evidence>
<gene>
    <name evidence="2" type="ORF">BDA96_03G457500</name>
</gene>
<feature type="compositionally biased region" description="Polar residues" evidence="1">
    <location>
        <begin position="1"/>
        <end position="19"/>
    </location>
</feature>
<comment type="caution">
    <text evidence="2">The sequence shown here is derived from an EMBL/GenBank/DDBJ whole genome shotgun (WGS) entry which is preliminary data.</text>
</comment>
<evidence type="ECO:0000313" key="2">
    <source>
        <dbReference type="EMBL" id="KAG0540995.1"/>
    </source>
</evidence>
<proteinExistence type="predicted"/>
<evidence type="ECO:0000313" key="3">
    <source>
        <dbReference type="Proteomes" id="UP000807115"/>
    </source>
</evidence>
<feature type="compositionally biased region" description="Low complexity" evidence="1">
    <location>
        <begin position="59"/>
        <end position="71"/>
    </location>
</feature>
<dbReference type="EMBL" id="CM027682">
    <property type="protein sequence ID" value="KAG0540995.1"/>
    <property type="molecule type" value="Genomic_DNA"/>
</dbReference>
<reference evidence="2" key="2">
    <citation type="submission" date="2020-10" db="EMBL/GenBank/DDBJ databases">
        <authorList>
            <person name="Cooper E.A."/>
            <person name="Brenton Z.W."/>
            <person name="Flinn B.S."/>
            <person name="Jenkins J."/>
            <person name="Shu S."/>
            <person name="Flowers D."/>
            <person name="Luo F."/>
            <person name="Wang Y."/>
            <person name="Xia P."/>
            <person name="Barry K."/>
            <person name="Daum C."/>
            <person name="Lipzen A."/>
            <person name="Yoshinaga Y."/>
            <person name="Schmutz J."/>
            <person name="Saski C."/>
            <person name="Vermerris W."/>
            <person name="Kresovich S."/>
        </authorList>
    </citation>
    <scope>NUCLEOTIDE SEQUENCE</scope>
</reference>
<dbReference type="AlphaFoldDB" id="A0A921RJK3"/>
<feature type="region of interest" description="Disordered" evidence="1">
    <location>
        <begin position="1"/>
        <end position="71"/>
    </location>
</feature>